<keyword evidence="2" id="KW-1185">Reference proteome</keyword>
<organism evidence="1 2">
    <name type="scientific">Ligilactobacillus faecis</name>
    <dbReference type="NCBI Taxonomy" id="762833"/>
    <lineage>
        <taxon>Bacteria</taxon>
        <taxon>Bacillati</taxon>
        <taxon>Bacillota</taxon>
        <taxon>Bacilli</taxon>
        <taxon>Lactobacillales</taxon>
        <taxon>Lactobacillaceae</taxon>
        <taxon>Ligilactobacillus</taxon>
    </lineage>
</organism>
<comment type="caution">
    <text evidence="1">The sequence shown here is derived from an EMBL/GenBank/DDBJ whole genome shotgun (WGS) entry which is preliminary data.</text>
</comment>
<dbReference type="RefSeq" id="WP_369943208.1">
    <property type="nucleotide sequence ID" value="NZ_JBCLUF010000047.1"/>
</dbReference>
<name>A0ABV4DUK2_9LACO</name>
<accession>A0ABV4DUK2</accession>
<dbReference type="EMBL" id="JBCLUF010000047">
    <property type="protein sequence ID" value="MEY8663132.1"/>
    <property type="molecule type" value="Genomic_DNA"/>
</dbReference>
<protein>
    <submittedName>
        <fullName evidence="1">Uncharacterized protein</fullName>
    </submittedName>
</protein>
<dbReference type="Proteomes" id="UP001565236">
    <property type="component" value="Unassembled WGS sequence"/>
</dbReference>
<evidence type="ECO:0000313" key="1">
    <source>
        <dbReference type="EMBL" id="MEY8663132.1"/>
    </source>
</evidence>
<sequence>MEQNIKTEVQIQKEIYNSEFLLFLFGQTIKELDDIVQKSMNYGNQDFVPKMITRKKKEEVLEQINNMNGKV</sequence>
<gene>
    <name evidence="1" type="ORF">AALT52_09680</name>
</gene>
<evidence type="ECO:0000313" key="2">
    <source>
        <dbReference type="Proteomes" id="UP001565236"/>
    </source>
</evidence>
<reference evidence="1 2" key="1">
    <citation type="submission" date="2024-03" db="EMBL/GenBank/DDBJ databases">
        <title>Mouse gut bacterial collection (mGBC) of GemPharmatech.</title>
        <authorList>
            <person name="He Y."/>
            <person name="Dong L."/>
            <person name="Wu D."/>
            <person name="Gao X."/>
            <person name="Lin Z."/>
        </authorList>
    </citation>
    <scope>NUCLEOTIDE SEQUENCE [LARGE SCALE GENOMIC DNA]</scope>
    <source>
        <strain evidence="1 2">15-30</strain>
    </source>
</reference>
<proteinExistence type="predicted"/>